<dbReference type="CDD" id="cd06222">
    <property type="entry name" value="RNase_H_like"/>
    <property type="match status" value="1"/>
</dbReference>
<organism evidence="2 3">
    <name type="scientific">Colocasia esculenta</name>
    <name type="common">Wild taro</name>
    <name type="synonym">Arum esculentum</name>
    <dbReference type="NCBI Taxonomy" id="4460"/>
    <lineage>
        <taxon>Eukaryota</taxon>
        <taxon>Viridiplantae</taxon>
        <taxon>Streptophyta</taxon>
        <taxon>Embryophyta</taxon>
        <taxon>Tracheophyta</taxon>
        <taxon>Spermatophyta</taxon>
        <taxon>Magnoliopsida</taxon>
        <taxon>Liliopsida</taxon>
        <taxon>Araceae</taxon>
        <taxon>Aroideae</taxon>
        <taxon>Colocasieae</taxon>
        <taxon>Colocasia</taxon>
    </lineage>
</organism>
<evidence type="ECO:0000259" key="1">
    <source>
        <dbReference type="Pfam" id="PF13456"/>
    </source>
</evidence>
<dbReference type="SUPFAM" id="SSF53098">
    <property type="entry name" value="Ribonuclease H-like"/>
    <property type="match status" value="1"/>
</dbReference>
<gene>
    <name evidence="2" type="ORF">Taro_033515</name>
</gene>
<comment type="caution">
    <text evidence="2">The sequence shown here is derived from an EMBL/GenBank/DDBJ whole genome shotgun (WGS) entry which is preliminary data.</text>
</comment>
<dbReference type="Gene3D" id="3.30.420.10">
    <property type="entry name" value="Ribonuclease H-like superfamily/Ribonuclease H"/>
    <property type="match status" value="1"/>
</dbReference>
<name>A0A843W983_COLES</name>
<keyword evidence="3" id="KW-1185">Reference proteome</keyword>
<dbReference type="Proteomes" id="UP000652761">
    <property type="component" value="Unassembled WGS sequence"/>
</dbReference>
<dbReference type="InterPro" id="IPR044730">
    <property type="entry name" value="RNase_H-like_dom_plant"/>
</dbReference>
<dbReference type="InterPro" id="IPR012337">
    <property type="entry name" value="RNaseH-like_sf"/>
</dbReference>
<feature type="domain" description="RNase H type-1" evidence="1">
    <location>
        <begin position="36"/>
        <end position="156"/>
    </location>
</feature>
<dbReference type="OrthoDB" id="597234at2759"/>
<proteinExistence type="predicted"/>
<dbReference type="InterPro" id="IPR036397">
    <property type="entry name" value="RNaseH_sf"/>
</dbReference>
<sequence>MTPGMGTDLLLKFYRGRWKRMKLVRWIPPLVYFCLNVDGASKGNPSICGGGGCIRDKHGKLLLAFANFYGVGNSIISETRALCDGLRLAHFLGVRLSAIYSDSSTLVQSIQQGKCLNWHIQRWWRPTMDLLHEDPTALSHIFRETNQVANRLANHAISSMCNENVVGRSEAVMPRHGISKCEAIASKRVQSEY</sequence>
<dbReference type="GO" id="GO:0004523">
    <property type="term" value="F:RNA-DNA hybrid ribonuclease activity"/>
    <property type="evidence" value="ECO:0007669"/>
    <property type="project" value="InterPro"/>
</dbReference>
<dbReference type="GO" id="GO:0003676">
    <property type="term" value="F:nucleic acid binding"/>
    <property type="evidence" value="ECO:0007669"/>
    <property type="project" value="InterPro"/>
</dbReference>
<dbReference type="AlphaFoldDB" id="A0A843W983"/>
<evidence type="ECO:0000313" key="2">
    <source>
        <dbReference type="EMBL" id="MQM00774.1"/>
    </source>
</evidence>
<dbReference type="Pfam" id="PF13456">
    <property type="entry name" value="RVT_3"/>
    <property type="match status" value="1"/>
</dbReference>
<dbReference type="InterPro" id="IPR002156">
    <property type="entry name" value="RNaseH_domain"/>
</dbReference>
<reference evidence="2" key="1">
    <citation type="submission" date="2017-07" db="EMBL/GenBank/DDBJ databases">
        <title>Taro Niue Genome Assembly and Annotation.</title>
        <authorList>
            <person name="Atibalentja N."/>
            <person name="Keating K."/>
            <person name="Fields C.J."/>
        </authorList>
    </citation>
    <scope>NUCLEOTIDE SEQUENCE</scope>
    <source>
        <strain evidence="2">Niue_2</strain>
        <tissue evidence="2">Leaf</tissue>
    </source>
</reference>
<accession>A0A843W983</accession>
<dbReference type="PANTHER" id="PTHR47723:SF19">
    <property type="entry name" value="POLYNUCLEOTIDYL TRANSFERASE, RIBONUCLEASE H-LIKE SUPERFAMILY PROTEIN"/>
    <property type="match status" value="1"/>
</dbReference>
<dbReference type="PANTHER" id="PTHR47723">
    <property type="entry name" value="OS05G0353850 PROTEIN"/>
    <property type="match status" value="1"/>
</dbReference>
<dbReference type="EMBL" id="NMUH01002565">
    <property type="protein sequence ID" value="MQM00774.1"/>
    <property type="molecule type" value="Genomic_DNA"/>
</dbReference>
<dbReference type="InterPro" id="IPR053151">
    <property type="entry name" value="RNase_H-like"/>
</dbReference>
<protein>
    <recommendedName>
        <fullName evidence="1">RNase H type-1 domain-containing protein</fullName>
    </recommendedName>
</protein>
<evidence type="ECO:0000313" key="3">
    <source>
        <dbReference type="Proteomes" id="UP000652761"/>
    </source>
</evidence>